<dbReference type="HOGENOM" id="CLU_045794_0_0_1"/>
<accession>G4TLL7</accession>
<dbReference type="GO" id="GO:0008168">
    <property type="term" value="F:methyltransferase activity"/>
    <property type="evidence" value="ECO:0007669"/>
    <property type="project" value="UniProtKB-KW"/>
</dbReference>
<dbReference type="InParanoid" id="G4TLL7"/>
<comment type="similarity">
    <text evidence="1">Belongs to the CFA/CMAS family.</text>
</comment>
<dbReference type="Pfam" id="PF02353">
    <property type="entry name" value="CMAS"/>
    <property type="match status" value="1"/>
</dbReference>
<dbReference type="STRING" id="1109443.G4TLL7"/>
<reference evidence="2 3" key="1">
    <citation type="journal article" date="2011" name="PLoS Pathog.">
        <title>Endophytic Life Strategies Decoded by Genome and Transcriptome Analyses of the Mutualistic Root Symbiont Piriformospora indica.</title>
        <authorList>
            <person name="Zuccaro A."/>
            <person name="Lahrmann U."/>
            <person name="Guldener U."/>
            <person name="Langen G."/>
            <person name="Pfiffi S."/>
            <person name="Biedenkopf D."/>
            <person name="Wong P."/>
            <person name="Samans B."/>
            <person name="Grimm C."/>
            <person name="Basiewicz M."/>
            <person name="Murat C."/>
            <person name="Martin F."/>
            <person name="Kogel K.H."/>
        </authorList>
    </citation>
    <scope>NUCLEOTIDE SEQUENCE [LARGE SCALE GENOMIC DNA]</scope>
    <source>
        <strain evidence="2 3">DSM 11827</strain>
    </source>
</reference>
<dbReference type="PANTHER" id="PTHR43832:SF1">
    <property type="entry name" value="S-ADENOSYL-L-METHIONINE-DEPENDENT METHYLTRANSFERASES SUPERFAMILY PROTEIN"/>
    <property type="match status" value="1"/>
</dbReference>
<dbReference type="GO" id="GO:0032259">
    <property type="term" value="P:methylation"/>
    <property type="evidence" value="ECO:0007669"/>
    <property type="project" value="UniProtKB-KW"/>
</dbReference>
<dbReference type="InterPro" id="IPR029063">
    <property type="entry name" value="SAM-dependent_MTases_sf"/>
</dbReference>
<evidence type="ECO:0000256" key="1">
    <source>
        <dbReference type="ARBA" id="ARBA00010815"/>
    </source>
</evidence>
<dbReference type="Proteomes" id="UP000007148">
    <property type="component" value="Unassembled WGS sequence"/>
</dbReference>
<dbReference type="CDD" id="cd02440">
    <property type="entry name" value="AdoMet_MTases"/>
    <property type="match status" value="1"/>
</dbReference>
<keyword evidence="2" id="KW-0489">Methyltransferase</keyword>
<organism evidence="2 3">
    <name type="scientific">Serendipita indica (strain DSM 11827)</name>
    <name type="common">Root endophyte fungus</name>
    <name type="synonym">Piriformospora indica</name>
    <dbReference type="NCBI Taxonomy" id="1109443"/>
    <lineage>
        <taxon>Eukaryota</taxon>
        <taxon>Fungi</taxon>
        <taxon>Dikarya</taxon>
        <taxon>Basidiomycota</taxon>
        <taxon>Agaricomycotina</taxon>
        <taxon>Agaricomycetes</taxon>
        <taxon>Sebacinales</taxon>
        <taxon>Serendipitaceae</taxon>
        <taxon>Serendipita</taxon>
    </lineage>
</organism>
<dbReference type="AlphaFoldDB" id="G4TLL7"/>
<keyword evidence="2" id="KW-0808">Transferase</keyword>
<dbReference type="PANTHER" id="PTHR43832">
    <property type="match status" value="1"/>
</dbReference>
<sequence>MSLIDSIEQYSYSLLEKGLIPDVVLRAAIRYLSNVRLKEVGASDPLEQLHARKMKWIETIKARETIADATDKANEQHYEVPTQFILSCLGPRAKYSSCLYPTGKETLAEAEVCMLESYCEKADLADGIDILDLGCGWGSLALFLAEKYPNSRITALSNSRTQKEFIDSHGFKNLEVFTGDVNFFDFDDKRRFDRILSIEMFEHMKNYQELLRKISTWLKPNAKAHGGAAYLFVHIFCHKTITYDFVSSDGWMAQHFFTGGTMPSFDLFTYFQDYLVLRRSWWVNGRNYGQTSEDWVKCQDQHKAEGIKILEEDAVKRGLPREEGRRHWYRFRTFFVTVAEFFAMYNGEQWGVGHYLFQARD</sequence>
<dbReference type="Gene3D" id="3.40.50.150">
    <property type="entry name" value="Vaccinia Virus protein VP39"/>
    <property type="match status" value="1"/>
</dbReference>
<gene>
    <name evidence="2" type="ORF">PIIN_06145</name>
</gene>
<dbReference type="SUPFAM" id="SSF53335">
    <property type="entry name" value="S-adenosyl-L-methionine-dependent methyltransferases"/>
    <property type="match status" value="1"/>
</dbReference>
<proteinExistence type="inferred from homology"/>
<dbReference type="OMA" id="IAQHFFT"/>
<evidence type="ECO:0000313" key="2">
    <source>
        <dbReference type="EMBL" id="CCA72210.1"/>
    </source>
</evidence>
<protein>
    <submittedName>
        <fullName evidence="2">Related to N-methyltransferase</fullName>
    </submittedName>
</protein>
<name>G4TLL7_SERID</name>
<comment type="caution">
    <text evidence="2">The sequence shown here is derived from an EMBL/GenBank/DDBJ whole genome shotgun (WGS) entry which is preliminary data.</text>
</comment>
<evidence type="ECO:0000313" key="3">
    <source>
        <dbReference type="Proteomes" id="UP000007148"/>
    </source>
</evidence>
<dbReference type="OrthoDB" id="506498at2759"/>
<dbReference type="EMBL" id="CAFZ01000153">
    <property type="protein sequence ID" value="CCA72210.1"/>
    <property type="molecule type" value="Genomic_DNA"/>
</dbReference>
<dbReference type="eggNOG" id="ENOG502QQW3">
    <property type="taxonomic scope" value="Eukaryota"/>
</dbReference>
<keyword evidence="3" id="KW-1185">Reference proteome</keyword>
<dbReference type="FunFam" id="3.40.50.150:FF:000554">
    <property type="entry name" value="Cation-transporting ATPase"/>
    <property type="match status" value="1"/>
</dbReference>